<dbReference type="AlphaFoldDB" id="T0YKA1"/>
<protein>
    <submittedName>
        <fullName evidence="1">Lipoprotein</fullName>
    </submittedName>
</protein>
<keyword evidence="1" id="KW-0449">Lipoprotein</keyword>
<dbReference type="GO" id="GO:0009055">
    <property type="term" value="F:electron transfer activity"/>
    <property type="evidence" value="ECO:0007669"/>
    <property type="project" value="InterPro"/>
</dbReference>
<sequence>MHAMNKQRPIMRAIMLTALMMIPVLLIAAPSPTGKPGSIERGRYVVKIAGCNDCHTPAYAQRDGQVPEHDWLTGDGTGWNGPWGTTYASNLRLKLAALSEAQWLQLARTAQYRPPMPWFNLRAMSDGDLRAVYRFVRHLGLAGVAAPAYVPPGGAVATAVVRFPGPPPAQ</sequence>
<dbReference type="InterPro" id="IPR036909">
    <property type="entry name" value="Cyt_c-like_dom_sf"/>
</dbReference>
<dbReference type="SUPFAM" id="SSF46626">
    <property type="entry name" value="Cytochrome c"/>
    <property type="match status" value="1"/>
</dbReference>
<dbReference type="Gene3D" id="1.10.760.10">
    <property type="entry name" value="Cytochrome c-like domain"/>
    <property type="match status" value="1"/>
</dbReference>
<evidence type="ECO:0000313" key="1">
    <source>
        <dbReference type="EMBL" id="EQD32367.1"/>
    </source>
</evidence>
<dbReference type="EMBL" id="AUZY01011855">
    <property type="protein sequence ID" value="EQD32367.1"/>
    <property type="molecule type" value="Genomic_DNA"/>
</dbReference>
<gene>
    <name evidence="1" type="ORF">B1B_17725</name>
</gene>
<proteinExistence type="predicted"/>
<accession>T0YKA1</accession>
<reference evidence="1" key="1">
    <citation type="submission" date="2013-08" db="EMBL/GenBank/DDBJ databases">
        <authorList>
            <person name="Mendez C."/>
            <person name="Richter M."/>
            <person name="Ferrer M."/>
            <person name="Sanchez J."/>
        </authorList>
    </citation>
    <scope>NUCLEOTIDE SEQUENCE</scope>
</reference>
<reference evidence="1" key="2">
    <citation type="journal article" date="2014" name="ISME J.">
        <title>Microbial stratification in low pH oxic and suboxic macroscopic growths along an acid mine drainage.</title>
        <authorList>
            <person name="Mendez-Garcia C."/>
            <person name="Mesa V."/>
            <person name="Sprenger R.R."/>
            <person name="Richter M."/>
            <person name="Diez M.S."/>
            <person name="Solano J."/>
            <person name="Bargiela R."/>
            <person name="Golyshina O.V."/>
            <person name="Manteca A."/>
            <person name="Ramos J.L."/>
            <person name="Gallego J.R."/>
            <person name="Llorente I."/>
            <person name="Martins Dos Santos V.A."/>
            <person name="Jensen O.N."/>
            <person name="Pelaez A.I."/>
            <person name="Sanchez J."/>
            <person name="Ferrer M."/>
        </authorList>
    </citation>
    <scope>NUCLEOTIDE SEQUENCE</scope>
</reference>
<name>T0YKA1_9ZZZZ</name>
<dbReference type="GO" id="GO:0020037">
    <property type="term" value="F:heme binding"/>
    <property type="evidence" value="ECO:0007669"/>
    <property type="project" value="InterPro"/>
</dbReference>
<comment type="caution">
    <text evidence="1">The sequence shown here is derived from an EMBL/GenBank/DDBJ whole genome shotgun (WGS) entry which is preliminary data.</text>
</comment>
<organism evidence="1">
    <name type="scientific">mine drainage metagenome</name>
    <dbReference type="NCBI Taxonomy" id="410659"/>
    <lineage>
        <taxon>unclassified sequences</taxon>
        <taxon>metagenomes</taxon>
        <taxon>ecological metagenomes</taxon>
    </lineage>
</organism>